<dbReference type="Pfam" id="PF04965">
    <property type="entry name" value="GPW_gp25"/>
    <property type="match status" value="1"/>
</dbReference>
<reference evidence="2 3" key="1">
    <citation type="submission" date="2019-06" db="EMBL/GenBank/DDBJ databases">
        <title>Whole genome sequence for Cellvibrionaceae sp. R142.</title>
        <authorList>
            <person name="Wang G."/>
        </authorList>
    </citation>
    <scope>NUCLEOTIDE SEQUENCE [LARGE SCALE GENOMIC DNA]</scope>
    <source>
        <strain evidence="2 3">R142</strain>
    </source>
</reference>
<dbReference type="InterPro" id="IPR007048">
    <property type="entry name" value="IraD/Gp25-like"/>
</dbReference>
<proteinExistence type="predicted"/>
<evidence type="ECO:0000313" key="2">
    <source>
        <dbReference type="EMBL" id="TQV66914.1"/>
    </source>
</evidence>
<protein>
    <submittedName>
        <fullName evidence="2">Type VI secretion system baseplate subunit TssE</fullName>
    </submittedName>
</protein>
<dbReference type="Gene3D" id="3.10.450.40">
    <property type="match status" value="1"/>
</dbReference>
<dbReference type="InterPro" id="IPR053176">
    <property type="entry name" value="T6SS_TssE1-like"/>
</dbReference>
<dbReference type="OrthoDB" id="119583at2"/>
<dbReference type="InterPro" id="IPR017737">
    <property type="entry name" value="TssE1-like"/>
</dbReference>
<comment type="caution">
    <text evidence="2">The sequence shown here is derived from an EMBL/GenBank/DDBJ whole genome shotgun (WGS) entry which is preliminary data.</text>
</comment>
<dbReference type="PANTHER" id="PTHR38595:SF2">
    <property type="entry name" value="TYPE VI SECRETION SYSTEM BASEPLATE SUBUNIT TSSE"/>
    <property type="match status" value="1"/>
</dbReference>
<sequence length="160" mass="18110">MAKIDKDKKLLSPILDRLLYGDRYGSSPQPHQVLRQLRESVRRDLEHLFNTRYRCIGAPPACEHLQTSLINFGLPDLSTVNLTAPQSRDEFCRQVEQTITNYEPRIKSVKVIGVTDADPEDPVIRFRIEALLHANPAPEVIVFDSALNPVNHTIDVSEIA</sequence>
<dbReference type="SUPFAM" id="SSF160719">
    <property type="entry name" value="gpW/gp25-like"/>
    <property type="match status" value="1"/>
</dbReference>
<gene>
    <name evidence="2" type="primary">tssE</name>
    <name evidence="2" type="ORF">FKG94_26535</name>
</gene>
<organism evidence="2 3">
    <name type="scientific">Exilibacterium tricleocarpae</name>
    <dbReference type="NCBI Taxonomy" id="2591008"/>
    <lineage>
        <taxon>Bacteria</taxon>
        <taxon>Pseudomonadati</taxon>
        <taxon>Pseudomonadota</taxon>
        <taxon>Gammaproteobacteria</taxon>
        <taxon>Cellvibrionales</taxon>
        <taxon>Cellvibrionaceae</taxon>
        <taxon>Exilibacterium</taxon>
    </lineage>
</organism>
<evidence type="ECO:0000313" key="3">
    <source>
        <dbReference type="Proteomes" id="UP000319732"/>
    </source>
</evidence>
<dbReference type="PANTHER" id="PTHR38595">
    <property type="entry name" value="CYTOPLASMIC PROTEIN-RELATED"/>
    <property type="match status" value="1"/>
</dbReference>
<accession>A0A545SPN4</accession>
<name>A0A545SPN4_9GAMM</name>
<dbReference type="AlphaFoldDB" id="A0A545SPN4"/>
<feature type="domain" description="IraD/Gp25-like" evidence="1">
    <location>
        <begin position="36"/>
        <end position="136"/>
    </location>
</feature>
<dbReference type="NCBIfam" id="TIGR03357">
    <property type="entry name" value="VI_zyme"/>
    <property type="match status" value="1"/>
</dbReference>
<evidence type="ECO:0000259" key="1">
    <source>
        <dbReference type="Pfam" id="PF04965"/>
    </source>
</evidence>
<dbReference type="EMBL" id="VHSG01000038">
    <property type="protein sequence ID" value="TQV66914.1"/>
    <property type="molecule type" value="Genomic_DNA"/>
</dbReference>
<dbReference type="RefSeq" id="WP_142929976.1">
    <property type="nucleotide sequence ID" value="NZ_ML660114.1"/>
</dbReference>
<keyword evidence="3" id="KW-1185">Reference proteome</keyword>
<dbReference type="Proteomes" id="UP000319732">
    <property type="component" value="Unassembled WGS sequence"/>
</dbReference>